<keyword evidence="5 10" id="KW-0436">Ligase</keyword>
<evidence type="ECO:0000256" key="5">
    <source>
        <dbReference type="ARBA" id="ARBA00022598"/>
    </source>
</evidence>
<comment type="similarity">
    <text evidence="1 10">Belongs to the amidase family. GatA subfamily.</text>
</comment>
<proteinExistence type="inferred from homology"/>
<dbReference type="SUPFAM" id="SSF75304">
    <property type="entry name" value="Amidase signature (AS) enzymes"/>
    <property type="match status" value="1"/>
</dbReference>
<sequence length="486" mass="51924">MHDKTLTELAQALDSGELSSRELTDHYLQRIEQADASLNSFITVTAEQARAQADAADQARANGNAGWLTGLPLALKDIFCTQGVKTSCGSRMLDNFTAPYDATVVEKFKAAGTVSLGKTNMDEFAMGSSNENSYYGPVKNPWDLSAVPGGSSGGSAAAVAAGLTPAALGTDTGGSIRQPAAFCGITGLKPTYGRVSRYGMIAYASSLDQAGPMARSASDCAHLLNVMAGHDVRDSTSVARGVPDYAETLNAPLSGLKIGLPKEYFGDGLDPEVEKAIREAVSVYESLGATVRDVSLPHTHYAIPAYYVIAPAEASSNLSRFDGVRFGHRCENPSDLIDLYKRSRAEGFGEEVQRRILIGTHTLSEGFFDAYYTKAQKVRRLIRQDFLDAFEDVDVLMGPASPTPAFDLGAKKDPVSMYLQDIYTIAVNLAGIPGISVPAGFVGRRPVGLQILGTHFAEAQLLNVAHQFQQATDWHLQRPATAEESA</sequence>
<dbReference type="InterPro" id="IPR023631">
    <property type="entry name" value="Amidase_dom"/>
</dbReference>
<dbReference type="RefSeq" id="WP_309766907.1">
    <property type="nucleotide sequence ID" value="NZ_JARWAI010000002.1"/>
</dbReference>
<dbReference type="Proteomes" id="UP001269267">
    <property type="component" value="Unassembled WGS sequence"/>
</dbReference>
<evidence type="ECO:0000256" key="2">
    <source>
        <dbReference type="ARBA" id="ARBA00011123"/>
    </source>
</evidence>
<evidence type="ECO:0000256" key="8">
    <source>
        <dbReference type="ARBA" id="ARBA00022917"/>
    </source>
</evidence>
<accession>A0ABU1GA09</accession>
<dbReference type="EC" id="6.3.5.7" evidence="3 10"/>
<dbReference type="PANTHER" id="PTHR11895">
    <property type="entry name" value="TRANSAMIDASE"/>
    <property type="match status" value="1"/>
</dbReference>
<evidence type="ECO:0000256" key="3">
    <source>
        <dbReference type="ARBA" id="ARBA00012739"/>
    </source>
</evidence>
<evidence type="ECO:0000256" key="6">
    <source>
        <dbReference type="ARBA" id="ARBA00022741"/>
    </source>
</evidence>
<keyword evidence="13" id="KW-1185">Reference proteome</keyword>
<comment type="function">
    <text evidence="10">Allows the formation of correctly charged Gln-tRNA(Gln) through the transamidation of misacylated Glu-tRNA(Gln) in organisms which lack glutaminyl-tRNA synthetase. The reaction takes place in the presence of glutamine and ATP through an activated gamma-phospho-Glu-tRNA(Gln).</text>
</comment>
<dbReference type="NCBIfam" id="TIGR00132">
    <property type="entry name" value="gatA"/>
    <property type="match status" value="1"/>
</dbReference>
<feature type="active site" description="Charge relay system" evidence="10">
    <location>
        <position position="151"/>
    </location>
</feature>
<evidence type="ECO:0000256" key="4">
    <source>
        <dbReference type="ARBA" id="ARBA00014428"/>
    </source>
</evidence>
<evidence type="ECO:0000256" key="7">
    <source>
        <dbReference type="ARBA" id="ARBA00022840"/>
    </source>
</evidence>
<dbReference type="PANTHER" id="PTHR11895:SF151">
    <property type="entry name" value="GLUTAMYL-TRNA(GLN) AMIDOTRANSFERASE SUBUNIT A"/>
    <property type="match status" value="1"/>
</dbReference>
<feature type="active site" description="Acyl-ester intermediate" evidence="10">
    <location>
        <position position="175"/>
    </location>
</feature>
<protein>
    <recommendedName>
        <fullName evidence="4 10">Glutamyl-tRNA(Gln) amidotransferase subunit A</fullName>
        <shortName evidence="10">Glu-ADT subunit A</shortName>
        <ecNumber evidence="3 10">6.3.5.7</ecNumber>
    </recommendedName>
</protein>
<dbReference type="InterPro" id="IPR004412">
    <property type="entry name" value="GatA"/>
</dbReference>
<evidence type="ECO:0000256" key="10">
    <source>
        <dbReference type="HAMAP-Rule" id="MF_00120"/>
    </source>
</evidence>
<dbReference type="InterPro" id="IPR000120">
    <property type="entry name" value="Amidase"/>
</dbReference>
<name>A0ABU1GA09_9GAMM</name>
<comment type="subunit">
    <text evidence="2 10">Heterotrimer of A, B and C subunits.</text>
</comment>
<dbReference type="Gene3D" id="3.90.1300.10">
    <property type="entry name" value="Amidase signature (AS) domain"/>
    <property type="match status" value="1"/>
</dbReference>
<keyword evidence="7 10" id="KW-0067">ATP-binding</keyword>
<dbReference type="HAMAP" id="MF_00120">
    <property type="entry name" value="GatA"/>
    <property type="match status" value="1"/>
</dbReference>
<evidence type="ECO:0000256" key="9">
    <source>
        <dbReference type="ARBA" id="ARBA00047407"/>
    </source>
</evidence>
<gene>
    <name evidence="10 12" type="primary">gatA</name>
    <name evidence="12" type="ORF">QC815_03065</name>
</gene>
<dbReference type="InterPro" id="IPR036928">
    <property type="entry name" value="AS_sf"/>
</dbReference>
<dbReference type="EMBL" id="JARWAI010000002">
    <property type="protein sequence ID" value="MDR5873893.1"/>
    <property type="molecule type" value="Genomic_DNA"/>
</dbReference>
<evidence type="ECO:0000259" key="11">
    <source>
        <dbReference type="Pfam" id="PF01425"/>
    </source>
</evidence>
<comment type="caution">
    <text evidence="12">The sequence shown here is derived from an EMBL/GenBank/DDBJ whole genome shotgun (WGS) entry which is preliminary data.</text>
</comment>
<dbReference type="InterPro" id="IPR020556">
    <property type="entry name" value="Amidase_CS"/>
</dbReference>
<dbReference type="PROSITE" id="PS00571">
    <property type="entry name" value="AMIDASES"/>
    <property type="match status" value="1"/>
</dbReference>
<dbReference type="Pfam" id="PF01425">
    <property type="entry name" value="Amidase"/>
    <property type="match status" value="1"/>
</dbReference>
<organism evidence="12 13">
    <name type="scientific">Vreelandella gomseomensis</name>
    <dbReference type="NCBI Taxonomy" id="370766"/>
    <lineage>
        <taxon>Bacteria</taxon>
        <taxon>Pseudomonadati</taxon>
        <taxon>Pseudomonadota</taxon>
        <taxon>Gammaproteobacteria</taxon>
        <taxon>Oceanospirillales</taxon>
        <taxon>Halomonadaceae</taxon>
        <taxon>Vreelandella</taxon>
    </lineage>
</organism>
<evidence type="ECO:0000256" key="1">
    <source>
        <dbReference type="ARBA" id="ARBA00008069"/>
    </source>
</evidence>
<reference evidence="12 13" key="1">
    <citation type="submission" date="2023-04" db="EMBL/GenBank/DDBJ databases">
        <title>A long-awaited taxogenomic arrangement of the family Halomonadaceae.</title>
        <authorList>
            <person name="De La Haba R."/>
            <person name="Chuvochina M."/>
            <person name="Wittouck S."/>
            <person name="Arahal D.R."/>
            <person name="Sanchez-Porro C."/>
            <person name="Hugenholtz P."/>
            <person name="Ventosa A."/>
        </authorList>
    </citation>
    <scope>NUCLEOTIDE SEQUENCE [LARGE SCALE GENOMIC DNA]</scope>
    <source>
        <strain evidence="12 13">DSM 18042</strain>
    </source>
</reference>
<feature type="domain" description="Amidase" evidence="11">
    <location>
        <begin position="22"/>
        <end position="462"/>
    </location>
</feature>
<keyword evidence="6 10" id="KW-0547">Nucleotide-binding</keyword>
<evidence type="ECO:0000313" key="13">
    <source>
        <dbReference type="Proteomes" id="UP001269267"/>
    </source>
</evidence>
<comment type="catalytic activity">
    <reaction evidence="9 10">
        <text>L-glutamyl-tRNA(Gln) + L-glutamine + ATP + H2O = L-glutaminyl-tRNA(Gln) + L-glutamate + ADP + phosphate + H(+)</text>
        <dbReference type="Rhea" id="RHEA:17521"/>
        <dbReference type="Rhea" id="RHEA-COMP:9681"/>
        <dbReference type="Rhea" id="RHEA-COMP:9684"/>
        <dbReference type="ChEBI" id="CHEBI:15377"/>
        <dbReference type="ChEBI" id="CHEBI:15378"/>
        <dbReference type="ChEBI" id="CHEBI:29985"/>
        <dbReference type="ChEBI" id="CHEBI:30616"/>
        <dbReference type="ChEBI" id="CHEBI:43474"/>
        <dbReference type="ChEBI" id="CHEBI:58359"/>
        <dbReference type="ChEBI" id="CHEBI:78520"/>
        <dbReference type="ChEBI" id="CHEBI:78521"/>
        <dbReference type="ChEBI" id="CHEBI:456216"/>
        <dbReference type="EC" id="6.3.5.7"/>
    </reaction>
</comment>
<evidence type="ECO:0000313" key="12">
    <source>
        <dbReference type="EMBL" id="MDR5873893.1"/>
    </source>
</evidence>
<keyword evidence="8 10" id="KW-0648">Protein biosynthesis</keyword>
<feature type="active site" description="Charge relay system" evidence="10">
    <location>
        <position position="76"/>
    </location>
</feature>